<accession>A0A0D1UX85</accession>
<sequence length="360" mass="40517">MKKMHISSVKPGDKIARTILSETGHVLLGAGLELSQRYIDRLKNMGIDIVYIEDKNTDDIVPEDVISDITRRKAVETVYKTMTSLMDQPKVKGRAAVPDMGKEFRNIFGDIIGDLSGRKEVLVNLVNLHSLDGYLFHHSVNVAVLAGIIGLAKGYNRNQLLDLGVGALLFDIGMTMLPKDLWNKKGALNPEERVRIENHTEDGFNLLRYQYDISLLSAHCALQHHERYDGSGYPRKLEKKQIHEYAQIVGIADVYDALTSHRSYRQHYTPNEATEYLFASGNTLFALDLVRLFVKYVAVYPVASTVVLNTGQVGVVSYVDPEAVHRPTVRIVQERDGTVLSSPYEMDLRNHNNIIITRTL</sequence>
<name>A0A0D1UX85_ANEMI</name>
<dbReference type="Gene3D" id="1.10.3210.10">
    <property type="entry name" value="Hypothetical protein af1432"/>
    <property type="match status" value="1"/>
</dbReference>
<dbReference type="GO" id="GO:0016787">
    <property type="term" value="F:hydrolase activity"/>
    <property type="evidence" value="ECO:0007669"/>
    <property type="project" value="UniProtKB-KW"/>
</dbReference>
<keyword evidence="2" id="KW-0378">Hydrolase</keyword>
<evidence type="ECO:0000313" key="3">
    <source>
        <dbReference type="EMBL" id="SDJ12398.1"/>
    </source>
</evidence>
<dbReference type="Pfam" id="PF13487">
    <property type="entry name" value="HD_5"/>
    <property type="match status" value="1"/>
</dbReference>
<dbReference type="SMART" id="SM00471">
    <property type="entry name" value="HDc"/>
    <property type="match status" value="1"/>
</dbReference>
<dbReference type="Proteomes" id="UP000182836">
    <property type="component" value="Unassembled WGS sequence"/>
</dbReference>
<dbReference type="Proteomes" id="UP000037269">
    <property type="component" value="Unassembled WGS sequence"/>
</dbReference>
<dbReference type="GeneID" id="42304335"/>
<evidence type="ECO:0000313" key="5">
    <source>
        <dbReference type="Proteomes" id="UP000182836"/>
    </source>
</evidence>
<evidence type="ECO:0000313" key="4">
    <source>
        <dbReference type="Proteomes" id="UP000037269"/>
    </source>
</evidence>
<protein>
    <submittedName>
        <fullName evidence="3">HD-GYP domain, c-di-GMP phosphodiesterase class II (Or its inactivated variant)</fullName>
    </submittedName>
    <submittedName>
        <fullName evidence="2">Metal-dependent phosphohydrolase</fullName>
    </submittedName>
</protein>
<gene>
    <name evidence="2" type="ORF">AF333_03825</name>
    <name evidence="3" type="ORF">SAMN04487909_11266</name>
</gene>
<proteinExistence type="predicted"/>
<dbReference type="CDD" id="cd00077">
    <property type="entry name" value="HDc"/>
    <property type="match status" value="1"/>
</dbReference>
<dbReference type="EMBL" id="FNED01000012">
    <property type="protein sequence ID" value="SDJ12398.1"/>
    <property type="molecule type" value="Genomic_DNA"/>
</dbReference>
<dbReference type="EMBL" id="LGUG01000004">
    <property type="protein sequence ID" value="KON94744.1"/>
    <property type="molecule type" value="Genomic_DNA"/>
</dbReference>
<dbReference type="InterPro" id="IPR037522">
    <property type="entry name" value="HD_GYP_dom"/>
</dbReference>
<evidence type="ECO:0000259" key="1">
    <source>
        <dbReference type="PROSITE" id="PS51832"/>
    </source>
</evidence>
<dbReference type="PANTHER" id="PTHR43155:SF2">
    <property type="entry name" value="CYCLIC DI-GMP PHOSPHODIESTERASE PA4108"/>
    <property type="match status" value="1"/>
</dbReference>
<dbReference type="SUPFAM" id="SSF109604">
    <property type="entry name" value="HD-domain/PDEase-like"/>
    <property type="match status" value="1"/>
</dbReference>
<dbReference type="AlphaFoldDB" id="A0A0D1UX85"/>
<keyword evidence="4" id="KW-1185">Reference proteome</keyword>
<dbReference type="InterPro" id="IPR003607">
    <property type="entry name" value="HD/PDEase_dom"/>
</dbReference>
<dbReference type="STRING" id="47500.AF333_03825"/>
<evidence type="ECO:0000313" key="2">
    <source>
        <dbReference type="EMBL" id="KON94744.1"/>
    </source>
</evidence>
<reference evidence="2 4" key="1">
    <citation type="submission" date="2015-07" db="EMBL/GenBank/DDBJ databases">
        <title>Fjat-14205 dsm 2895.</title>
        <authorList>
            <person name="Liu B."/>
            <person name="Wang J."/>
            <person name="Zhu Y."/>
            <person name="Liu G."/>
            <person name="Chen Q."/>
            <person name="Chen Z."/>
            <person name="Lan J."/>
            <person name="Che J."/>
            <person name="Ge C."/>
            <person name="Shi H."/>
            <person name="Pan Z."/>
            <person name="Liu X."/>
        </authorList>
    </citation>
    <scope>NUCLEOTIDE SEQUENCE [LARGE SCALE GENOMIC DNA]</scope>
    <source>
        <strain evidence="2 4">DSM 2895</strain>
    </source>
</reference>
<dbReference type="PATRIC" id="fig|47500.12.peg.2409"/>
<reference evidence="3 5" key="2">
    <citation type="submission" date="2016-10" db="EMBL/GenBank/DDBJ databases">
        <authorList>
            <person name="de Groot N.N."/>
        </authorList>
    </citation>
    <scope>NUCLEOTIDE SEQUENCE [LARGE SCALE GENOMIC DNA]</scope>
    <source>
        <strain evidence="3 5">DSM 2895</strain>
    </source>
</reference>
<dbReference type="RefSeq" id="WP_043068503.1">
    <property type="nucleotide sequence ID" value="NZ_BJOA01000075.1"/>
</dbReference>
<feature type="domain" description="HD-GYP" evidence="1">
    <location>
        <begin position="114"/>
        <end position="309"/>
    </location>
</feature>
<dbReference type="OrthoDB" id="9759601at2"/>
<dbReference type="PROSITE" id="PS51832">
    <property type="entry name" value="HD_GYP"/>
    <property type="match status" value="1"/>
</dbReference>
<organism evidence="2 4">
    <name type="scientific">Aneurinibacillus migulanus</name>
    <name type="common">Bacillus migulanus</name>
    <dbReference type="NCBI Taxonomy" id="47500"/>
    <lineage>
        <taxon>Bacteria</taxon>
        <taxon>Bacillati</taxon>
        <taxon>Bacillota</taxon>
        <taxon>Bacilli</taxon>
        <taxon>Bacillales</taxon>
        <taxon>Paenibacillaceae</taxon>
        <taxon>Aneurinibacillus group</taxon>
        <taxon>Aneurinibacillus</taxon>
    </lineage>
</organism>
<dbReference type="PANTHER" id="PTHR43155">
    <property type="entry name" value="CYCLIC DI-GMP PHOSPHODIESTERASE PA4108-RELATED"/>
    <property type="match status" value="1"/>
</dbReference>